<dbReference type="GeneID" id="95988998"/>
<dbReference type="Proteomes" id="UP001565368">
    <property type="component" value="Unassembled WGS sequence"/>
</dbReference>
<sequence>MSDPASPATATPTPTLGALARLPNELLTAIITDFLDVQSRARLVQLNSLFYDAAIKTVYSQYWHGDPLPPVLPDLPRLETLRLRLDGSTGFLHIADVHEQQHVCGAAVNLRPRTLVVRGVLFDPVEGFSMRDGEVPYSNSLSDDPGESLGDEVMTSIDRVVCVFDGTGHDYGDFPVRIRGKVTSLTSADTVYVFWTQARGERFLPVVTEGSSLRRSLTAVAYDIVEARLWQGNRFTLVNAGAISAMDADIKHGMKIPAWEKEANYDVEYDSFSYYRREDGPSYEDEDDDDEDDDDEDNDKGDDFGAAEPSAQAKQDCIEAGLRWQLDFFGRKEGLDDDQTRELQDAIRFITMDEYFAEPGLLDVFDPEELTPWFREEREEKAGAGPGARAGAGSAAEVAEAGEAAGEAAVAEAAVPETAKDADE</sequence>
<reference evidence="2 3" key="1">
    <citation type="submission" date="2023-08" db="EMBL/GenBank/DDBJ databases">
        <title>Annotated Genome Sequence of Vanrija albida AlHP1.</title>
        <authorList>
            <person name="Herzog R."/>
        </authorList>
    </citation>
    <scope>NUCLEOTIDE SEQUENCE [LARGE SCALE GENOMIC DNA]</scope>
    <source>
        <strain evidence="2 3">AlHP1</strain>
    </source>
</reference>
<evidence type="ECO:0000256" key="1">
    <source>
        <dbReference type="SAM" id="MobiDB-lite"/>
    </source>
</evidence>
<dbReference type="EMBL" id="JBBXJM010000006">
    <property type="protein sequence ID" value="KAL1406259.1"/>
    <property type="molecule type" value="Genomic_DNA"/>
</dbReference>
<feature type="compositionally biased region" description="Low complexity" evidence="1">
    <location>
        <begin position="391"/>
        <end position="417"/>
    </location>
</feature>
<evidence type="ECO:0000313" key="3">
    <source>
        <dbReference type="Proteomes" id="UP001565368"/>
    </source>
</evidence>
<feature type="region of interest" description="Disordered" evidence="1">
    <location>
        <begin position="277"/>
        <end position="313"/>
    </location>
</feature>
<name>A0ABR3PUX3_9TREE</name>
<evidence type="ECO:0008006" key="4">
    <source>
        <dbReference type="Google" id="ProtNLM"/>
    </source>
</evidence>
<feature type="region of interest" description="Disordered" evidence="1">
    <location>
        <begin position="379"/>
        <end position="424"/>
    </location>
</feature>
<dbReference type="RefSeq" id="XP_069206203.1">
    <property type="nucleotide sequence ID" value="XM_069356362.1"/>
</dbReference>
<organism evidence="2 3">
    <name type="scientific">Vanrija albida</name>
    <dbReference type="NCBI Taxonomy" id="181172"/>
    <lineage>
        <taxon>Eukaryota</taxon>
        <taxon>Fungi</taxon>
        <taxon>Dikarya</taxon>
        <taxon>Basidiomycota</taxon>
        <taxon>Agaricomycotina</taxon>
        <taxon>Tremellomycetes</taxon>
        <taxon>Trichosporonales</taxon>
        <taxon>Trichosporonaceae</taxon>
        <taxon>Vanrija</taxon>
    </lineage>
</organism>
<proteinExistence type="predicted"/>
<keyword evidence="3" id="KW-1185">Reference proteome</keyword>
<evidence type="ECO:0000313" key="2">
    <source>
        <dbReference type="EMBL" id="KAL1406259.1"/>
    </source>
</evidence>
<protein>
    <recommendedName>
        <fullName evidence="4">F-box domain-containing protein</fullName>
    </recommendedName>
</protein>
<accession>A0ABR3PUX3</accession>
<feature type="compositionally biased region" description="Acidic residues" evidence="1">
    <location>
        <begin position="281"/>
        <end position="300"/>
    </location>
</feature>
<gene>
    <name evidence="2" type="ORF">Q8F55_007955</name>
</gene>
<comment type="caution">
    <text evidence="2">The sequence shown here is derived from an EMBL/GenBank/DDBJ whole genome shotgun (WGS) entry which is preliminary data.</text>
</comment>